<evidence type="ECO:0000313" key="2">
    <source>
        <dbReference type="Proteomes" id="UP001415857"/>
    </source>
</evidence>
<keyword evidence="2" id="KW-1185">Reference proteome</keyword>
<dbReference type="EMBL" id="JBBPBK010000002">
    <property type="protein sequence ID" value="KAK9290781.1"/>
    <property type="molecule type" value="Genomic_DNA"/>
</dbReference>
<protein>
    <submittedName>
        <fullName evidence="1">Uncharacterized protein</fullName>
    </submittedName>
</protein>
<comment type="caution">
    <text evidence="1">The sequence shown here is derived from an EMBL/GenBank/DDBJ whole genome shotgun (WGS) entry which is preliminary data.</text>
</comment>
<sequence>MPSPSSALNRHLKSFVYIVGRHGVPWTMKSDKNCSVSSYEATLESNGISNRELEVDISAISLVRDIQINEVKPNFDIYTPNSKFRKSCPW</sequence>
<organism evidence="1 2">
    <name type="scientific">Liquidambar formosana</name>
    <name type="common">Formosan gum</name>
    <dbReference type="NCBI Taxonomy" id="63359"/>
    <lineage>
        <taxon>Eukaryota</taxon>
        <taxon>Viridiplantae</taxon>
        <taxon>Streptophyta</taxon>
        <taxon>Embryophyta</taxon>
        <taxon>Tracheophyta</taxon>
        <taxon>Spermatophyta</taxon>
        <taxon>Magnoliopsida</taxon>
        <taxon>eudicotyledons</taxon>
        <taxon>Gunneridae</taxon>
        <taxon>Pentapetalae</taxon>
        <taxon>Saxifragales</taxon>
        <taxon>Altingiaceae</taxon>
        <taxon>Liquidambar</taxon>
    </lineage>
</organism>
<dbReference type="Proteomes" id="UP001415857">
    <property type="component" value="Unassembled WGS sequence"/>
</dbReference>
<proteinExistence type="predicted"/>
<reference evidence="1 2" key="1">
    <citation type="journal article" date="2024" name="Plant J.">
        <title>Genome sequences and population genomics reveal climatic adaptation and genomic divergence between two closely related sweetgum species.</title>
        <authorList>
            <person name="Xu W.Q."/>
            <person name="Ren C.Q."/>
            <person name="Zhang X.Y."/>
            <person name="Comes H.P."/>
            <person name="Liu X.H."/>
            <person name="Li Y.G."/>
            <person name="Kettle C.J."/>
            <person name="Jalonen R."/>
            <person name="Gaisberger H."/>
            <person name="Ma Y.Z."/>
            <person name="Qiu Y.X."/>
        </authorList>
    </citation>
    <scope>NUCLEOTIDE SEQUENCE [LARGE SCALE GENOMIC DNA]</scope>
    <source>
        <strain evidence="1">Hangzhou</strain>
    </source>
</reference>
<name>A0AAP0S3S9_LIQFO</name>
<gene>
    <name evidence="1" type="ORF">L1049_008959</name>
</gene>
<accession>A0AAP0S3S9</accession>
<evidence type="ECO:0000313" key="1">
    <source>
        <dbReference type="EMBL" id="KAK9290781.1"/>
    </source>
</evidence>
<dbReference type="AlphaFoldDB" id="A0AAP0S3S9"/>